<feature type="transmembrane region" description="Helical" evidence="1">
    <location>
        <begin position="165"/>
        <end position="189"/>
    </location>
</feature>
<dbReference type="PATRIC" id="fig|1395513.3.peg.95"/>
<dbReference type="eggNOG" id="ENOG5030G4A">
    <property type="taxonomic scope" value="Bacteria"/>
</dbReference>
<keyword evidence="1" id="KW-1133">Transmembrane helix</keyword>
<feature type="transmembrane region" description="Helical" evidence="1">
    <location>
        <begin position="63"/>
        <end position="82"/>
    </location>
</feature>
<evidence type="ECO:0000313" key="3">
    <source>
        <dbReference type="Proteomes" id="UP000018296"/>
    </source>
</evidence>
<reference evidence="2 3" key="1">
    <citation type="journal article" date="2013" name="Genome Announc.">
        <title>Genome Sequence of Sporolactobacillus laevolacticus DSM442, an Efficient Polymer-Grade D-Lactate Producer from Agricultural Waste Cottonseed as a Nitrogen Source.</title>
        <authorList>
            <person name="Wang H."/>
            <person name="Wang L."/>
            <person name="Ju J."/>
            <person name="Yu B."/>
            <person name="Ma Y."/>
        </authorList>
    </citation>
    <scope>NUCLEOTIDE SEQUENCE [LARGE SCALE GENOMIC DNA]</scope>
    <source>
        <strain evidence="2 3">DSM 442</strain>
    </source>
</reference>
<keyword evidence="1" id="KW-0472">Membrane</keyword>
<gene>
    <name evidence="2" type="ORF">P343_00470</name>
</gene>
<keyword evidence="1" id="KW-0812">Transmembrane</keyword>
<dbReference type="EMBL" id="AWTC01000001">
    <property type="protein sequence ID" value="EST13307.1"/>
    <property type="molecule type" value="Genomic_DNA"/>
</dbReference>
<feature type="transmembrane region" description="Helical" evidence="1">
    <location>
        <begin position="130"/>
        <end position="153"/>
    </location>
</feature>
<evidence type="ECO:0000256" key="1">
    <source>
        <dbReference type="SAM" id="Phobius"/>
    </source>
</evidence>
<name>V6J0E6_9BACL</name>
<comment type="caution">
    <text evidence="2">The sequence shown here is derived from an EMBL/GenBank/DDBJ whole genome shotgun (WGS) entry which is preliminary data.</text>
</comment>
<dbReference type="RefSeq" id="WP_023508420.1">
    <property type="nucleotide sequence ID" value="NZ_AWTC01000001.1"/>
</dbReference>
<dbReference type="Proteomes" id="UP000018296">
    <property type="component" value="Unassembled WGS sequence"/>
</dbReference>
<keyword evidence="3" id="KW-1185">Reference proteome</keyword>
<dbReference type="AlphaFoldDB" id="V6J0E6"/>
<protein>
    <submittedName>
        <fullName evidence="2">Permease</fullName>
    </submittedName>
</protein>
<organism evidence="2 3">
    <name type="scientific">Sporolactobacillus laevolacticus DSM 442</name>
    <dbReference type="NCBI Taxonomy" id="1395513"/>
    <lineage>
        <taxon>Bacteria</taxon>
        <taxon>Bacillati</taxon>
        <taxon>Bacillota</taxon>
        <taxon>Bacilli</taxon>
        <taxon>Bacillales</taxon>
        <taxon>Sporolactobacillaceae</taxon>
        <taxon>Sporolactobacillus</taxon>
    </lineage>
</organism>
<dbReference type="OrthoDB" id="327431at2"/>
<feature type="transmembrane region" description="Helical" evidence="1">
    <location>
        <begin position="21"/>
        <end position="43"/>
    </location>
</feature>
<proteinExistence type="predicted"/>
<evidence type="ECO:0000313" key="2">
    <source>
        <dbReference type="EMBL" id="EST13307.1"/>
    </source>
</evidence>
<accession>V6J0E6</accession>
<sequence>MFAGHFALASGVKAKTPQVPLWALMLSTQLLDILFVPLLLTGVETIVPVGNGGYGEAVIHADYTHSLIGALLISLIFGFLAARLWGRKGGVIIGSVVFSHWILDLLVHRIDLPIFPANIGNFPLLGLGLWRYPVISILLEGLFVIVGLILYIRSIVPGTSGKTRVMAVISASVMGTLLSLSLLSSILGWA</sequence>
<feature type="transmembrane region" description="Helical" evidence="1">
    <location>
        <begin position="89"/>
        <end position="110"/>
    </location>
</feature>